<protein>
    <submittedName>
        <fullName evidence="1">Uncharacterized protein</fullName>
    </submittedName>
</protein>
<dbReference type="OrthoDB" id="7665302at2"/>
<proteinExistence type="predicted"/>
<dbReference type="RefSeq" id="WP_037302636.1">
    <property type="nucleotide sequence ID" value="NZ_BSKQ01000001.1"/>
</dbReference>
<gene>
    <name evidence="1" type="ORF">NIT7321_03109</name>
</gene>
<accession>A0A0H5DD08</accession>
<dbReference type="GeneID" id="78398526"/>
<organism evidence="1 2">
    <name type="scientific">Phaeobacter italicus</name>
    <dbReference type="NCBI Taxonomy" id="481446"/>
    <lineage>
        <taxon>Bacteria</taxon>
        <taxon>Pseudomonadati</taxon>
        <taxon>Pseudomonadota</taxon>
        <taxon>Alphaproteobacteria</taxon>
        <taxon>Rhodobacterales</taxon>
        <taxon>Roseobacteraceae</taxon>
        <taxon>Phaeobacter</taxon>
    </lineage>
</organism>
<evidence type="ECO:0000313" key="2">
    <source>
        <dbReference type="Proteomes" id="UP000043764"/>
    </source>
</evidence>
<dbReference type="AlphaFoldDB" id="A0A0H5DD08"/>
<evidence type="ECO:0000313" key="1">
    <source>
        <dbReference type="EMBL" id="CRL12237.1"/>
    </source>
</evidence>
<dbReference type="Proteomes" id="UP000043764">
    <property type="component" value="Unassembled WGS sequence"/>
</dbReference>
<keyword evidence="2" id="KW-1185">Reference proteome</keyword>
<dbReference type="EMBL" id="CVRL01000039">
    <property type="protein sequence ID" value="CRL12237.1"/>
    <property type="molecule type" value="Genomic_DNA"/>
</dbReference>
<reference evidence="1 2" key="1">
    <citation type="submission" date="2015-05" db="EMBL/GenBank/DDBJ databases">
        <authorList>
            <person name="Rodrigo-Torres Lidia"/>
            <person name="Arahal R.David."/>
        </authorList>
    </citation>
    <scope>NUCLEOTIDE SEQUENCE [LARGE SCALE GENOMIC DNA]</scope>
    <source>
        <strain evidence="1 2">CECT 7321</strain>
    </source>
</reference>
<name>A0A0H5DD08_9RHOB</name>
<sequence length="106" mass="12141">MTTYTTHLPGQSGESAWASARMSARLDTEMAVQLRMVLNESFRTAKSWVDLFQALRDKGFYLQHRSGRTRLKDCHSHVEICTCRFLGYPTSELENRFGAKMPVRPA</sequence>